<dbReference type="Gene3D" id="3.30.70.1430">
    <property type="entry name" value="Multidrug efflux transporter AcrB pore domain"/>
    <property type="match status" value="2"/>
</dbReference>
<keyword evidence="2" id="KW-1133">Transmembrane helix</keyword>
<dbReference type="PANTHER" id="PTHR32063">
    <property type="match status" value="1"/>
</dbReference>
<sequence>MVKKIIDFSLHNKLALWLMTLLIAAAGIYSAMTMKEEMLPSISSPVLTVTTPYPGATPEAVLDNVTDPIEKKVKSMEGVDTVSSQSMQNASAITLQYDFGTDMDKAEKKVQEAIDSLDLPEEVQDTTIDQISMYTFPIISYSFSNDENDIKGLTKKIKDDLIPQIEGVEGVSSVSFSGQQVEQVELQFDEDKMKKKGLTEESVLQFIKGATANAPLGLYTFGNDLKSIVVDGQFTSVDALKSLKVPATGAQDAQAGQGQAQQGAQAQGAQAQGAQGADAQAQMSPEAQKAMAEQMKSAKIPTVKLGDIATIKNVESRESISKTNGKDSLSIQLVKSDNANTVSVANDVKKVVDDYVKENKDINALLLMDQAKPIQDSVKTMVEKAVIGAIFAVIMILIFLRNIRSTFIAVVSIPMSILIALLILKQLGVTLNIMTLGAMTVAIGRVIDDSIVVIENIFRRMSSKTEPLRGAALIADATKEMFMPIMSSTMVTIAVFLPLGLVSGSIGELFRPFALTVVFALLASLLIAITIVPMLGHIFFRNGIKGHHDEKPGRIAHFYRNILEWALNHKWIVGILSTLLLIGSLMLTPLVGTSFISTGEDKLLALTYKPEPGETEEEVVDHADEIQKELAKNKNVSNIQYSVGGKNPFSPVASNDMAMMVEYDKDTPNWDSEAEKVLNKIATFDHPGSWKNQDFATGGTSNSVSVSVVGPTTEAIRETVKDVEDVMKKQKTLSNVDSSLSKSYEEYTIKVDQNKLAESGLTAGQVALALNQRSPETVVTKVGKSGDSTDVILTKDQDTKWTESKLENTKLTSPLGREIKLSSVAEIEKGQSSDTIMRKDGDVSATVDGKIKADDVGKTTADVSEAISKIDKPDNVKINVGGTSEDIGESFSQLGLAMLAAIGIVYLILVLTFKGGLAPLAILFSLPFTIIGVIVGLLLSGETLSVPSMIGVLMLIGIVVTNAIVLIDRVIHMEASGLPTREALLEAASTRVRPILMTALATVGALSPLLFGGDGSVLISKSLGVTVIGGLVSSTVLTLIVVPVVYELLMKLKNRRKKVTTETVVR</sequence>
<dbReference type="SUPFAM" id="SSF82693">
    <property type="entry name" value="Multidrug efflux transporter AcrB pore domain, PN1, PN2, PC1 and PC2 subdomains"/>
    <property type="match status" value="2"/>
</dbReference>
<proteinExistence type="predicted"/>
<feature type="transmembrane region" description="Helical" evidence="2">
    <location>
        <begin position="513"/>
        <end position="535"/>
    </location>
</feature>
<feature type="transmembrane region" description="Helical" evidence="2">
    <location>
        <begin position="1023"/>
        <end position="1049"/>
    </location>
</feature>
<evidence type="ECO:0000313" key="4">
    <source>
        <dbReference type="Proteomes" id="UP000295310"/>
    </source>
</evidence>
<feature type="transmembrane region" description="Helical" evidence="2">
    <location>
        <begin position="433"/>
        <end position="454"/>
    </location>
</feature>
<dbReference type="InterPro" id="IPR001036">
    <property type="entry name" value="Acrflvin-R"/>
</dbReference>
<accession>A0A4R6BFA8</accession>
<dbReference type="GO" id="GO:0005886">
    <property type="term" value="C:plasma membrane"/>
    <property type="evidence" value="ECO:0007669"/>
    <property type="project" value="TreeGrafter"/>
</dbReference>
<dbReference type="Gene3D" id="3.30.70.1440">
    <property type="entry name" value="Multidrug efflux transporter AcrB pore domain"/>
    <property type="match status" value="1"/>
</dbReference>
<feature type="transmembrane region" description="Helical" evidence="2">
    <location>
        <begin position="992"/>
        <end position="1011"/>
    </location>
</feature>
<dbReference type="SUPFAM" id="SSF82866">
    <property type="entry name" value="Multidrug efflux transporter AcrB transmembrane domain"/>
    <property type="match status" value="2"/>
</dbReference>
<reference evidence="3 4" key="1">
    <citation type="submission" date="2019-01" db="EMBL/GenBank/DDBJ databases">
        <title>Draft genome sequences of the type strains of six Macrococcus species.</title>
        <authorList>
            <person name="Mazhar S."/>
            <person name="Altermann E."/>
            <person name="Hill C."/>
            <person name="Mcauliffe O."/>
        </authorList>
    </citation>
    <scope>NUCLEOTIDE SEQUENCE [LARGE SCALE GENOMIC DNA]</scope>
    <source>
        <strain evidence="3 4">CCM4811</strain>
    </source>
</reference>
<dbReference type="Gene3D" id="1.20.1640.10">
    <property type="entry name" value="Multidrug efflux transporter AcrB transmembrane domain"/>
    <property type="match status" value="3"/>
</dbReference>
<dbReference type="Gene3D" id="3.30.70.1320">
    <property type="entry name" value="Multidrug efflux transporter AcrB pore domain like"/>
    <property type="match status" value="2"/>
</dbReference>
<dbReference type="RefSeq" id="WP_133431410.1">
    <property type="nucleotide sequence ID" value="NZ_SCWA01000004.1"/>
</dbReference>
<feature type="compositionally biased region" description="Low complexity" evidence="1">
    <location>
        <begin position="254"/>
        <end position="282"/>
    </location>
</feature>
<name>A0A4R6BFA8_9STAP</name>
<evidence type="ECO:0000256" key="1">
    <source>
        <dbReference type="SAM" id="MobiDB-lite"/>
    </source>
</evidence>
<dbReference type="AlphaFoldDB" id="A0A4R6BFA8"/>
<dbReference type="Proteomes" id="UP000295310">
    <property type="component" value="Unassembled WGS sequence"/>
</dbReference>
<dbReference type="Gene3D" id="3.30.2090.10">
    <property type="entry name" value="Multidrug efflux transporter AcrB TolC docking domain, DN and DC subdomains"/>
    <property type="match status" value="3"/>
</dbReference>
<dbReference type="Pfam" id="PF00873">
    <property type="entry name" value="ACR_tran"/>
    <property type="match status" value="1"/>
</dbReference>
<feature type="transmembrane region" description="Helical" evidence="2">
    <location>
        <begin position="381"/>
        <end position="400"/>
    </location>
</feature>
<gene>
    <name evidence="3" type="ORF">ERX27_03275</name>
</gene>
<feature type="transmembrane region" description="Helical" evidence="2">
    <location>
        <begin position="571"/>
        <end position="592"/>
    </location>
</feature>
<dbReference type="EMBL" id="SCWA01000004">
    <property type="protein sequence ID" value="TDL98469.1"/>
    <property type="molecule type" value="Genomic_DNA"/>
</dbReference>
<feature type="transmembrane region" description="Helical" evidence="2">
    <location>
        <begin position="920"/>
        <end position="940"/>
    </location>
</feature>
<feature type="transmembrane region" description="Helical" evidence="2">
    <location>
        <begin position="489"/>
        <end position="507"/>
    </location>
</feature>
<dbReference type="OrthoDB" id="9757876at2"/>
<feature type="transmembrane region" description="Helical" evidence="2">
    <location>
        <begin position="894"/>
        <end position="913"/>
    </location>
</feature>
<dbReference type="PANTHER" id="PTHR32063:SF0">
    <property type="entry name" value="SWARMING MOTILITY PROTEIN SWRC"/>
    <property type="match status" value="1"/>
</dbReference>
<dbReference type="GO" id="GO:0042910">
    <property type="term" value="F:xenobiotic transmembrane transporter activity"/>
    <property type="evidence" value="ECO:0007669"/>
    <property type="project" value="TreeGrafter"/>
</dbReference>
<dbReference type="PRINTS" id="PR00702">
    <property type="entry name" value="ACRIFLAVINRP"/>
</dbReference>
<keyword evidence="2" id="KW-0812">Transmembrane</keyword>
<comment type="caution">
    <text evidence="3">The sequence shown here is derived from an EMBL/GenBank/DDBJ whole genome shotgun (WGS) entry which is preliminary data.</text>
</comment>
<protein>
    <submittedName>
        <fullName evidence="3">Efflux RND transporter permease subunit</fullName>
    </submittedName>
</protein>
<organism evidence="3 4">
    <name type="scientific">Macrococcus brunensis</name>
    <dbReference type="NCBI Taxonomy" id="198483"/>
    <lineage>
        <taxon>Bacteria</taxon>
        <taxon>Bacillati</taxon>
        <taxon>Bacillota</taxon>
        <taxon>Bacilli</taxon>
        <taxon>Bacillales</taxon>
        <taxon>Staphylococcaceae</taxon>
        <taxon>Macrococcus</taxon>
    </lineage>
</organism>
<dbReference type="InterPro" id="IPR027463">
    <property type="entry name" value="AcrB_DN_DC_subdom"/>
</dbReference>
<dbReference type="SUPFAM" id="SSF82714">
    <property type="entry name" value="Multidrug efflux transporter AcrB TolC docking domain, DN and DC subdomains"/>
    <property type="match status" value="2"/>
</dbReference>
<feature type="transmembrane region" description="Helical" evidence="2">
    <location>
        <begin position="946"/>
        <end position="971"/>
    </location>
</feature>
<feature type="region of interest" description="Disordered" evidence="1">
    <location>
        <begin position="254"/>
        <end position="295"/>
    </location>
</feature>
<keyword evidence="2" id="KW-0472">Membrane</keyword>
<evidence type="ECO:0000313" key="3">
    <source>
        <dbReference type="EMBL" id="TDL98469.1"/>
    </source>
</evidence>
<keyword evidence="4" id="KW-1185">Reference proteome</keyword>
<evidence type="ECO:0000256" key="2">
    <source>
        <dbReference type="SAM" id="Phobius"/>
    </source>
</evidence>
<feature type="transmembrane region" description="Helical" evidence="2">
    <location>
        <begin position="407"/>
        <end position="427"/>
    </location>
</feature>